<proteinExistence type="predicted"/>
<keyword evidence="3" id="KW-1185">Reference proteome</keyword>
<dbReference type="Proteomes" id="UP000011682">
    <property type="component" value="Unassembled WGS sequence"/>
</dbReference>
<evidence type="ECO:0000256" key="1">
    <source>
        <dbReference type="SAM" id="MobiDB-lite"/>
    </source>
</evidence>
<sequence>MRPFHHTDHATVSFTLRAPAASRVTPPPNDRRTAESLVTTQRS</sequence>
<reference evidence="2" key="1">
    <citation type="submission" date="2013-05" db="EMBL/GenBank/DDBJ databases">
        <title>Genome assembly of Cystobacter fuscus DSM 2262.</title>
        <authorList>
            <person name="Sharma G."/>
            <person name="Khatri I."/>
            <person name="Kaur C."/>
            <person name="Mayilraj S."/>
            <person name="Subramanian S."/>
        </authorList>
    </citation>
    <scope>NUCLEOTIDE SEQUENCE [LARGE SCALE GENOMIC DNA]</scope>
    <source>
        <strain evidence="2">DSM 2262</strain>
    </source>
</reference>
<accession>S9P3B6</accession>
<evidence type="ECO:0000313" key="3">
    <source>
        <dbReference type="Proteomes" id="UP000011682"/>
    </source>
</evidence>
<dbReference type="EMBL" id="ANAH02000066">
    <property type="protein sequence ID" value="EPX56757.1"/>
    <property type="molecule type" value="Genomic_DNA"/>
</dbReference>
<protein>
    <submittedName>
        <fullName evidence="2">Uncharacterized protein</fullName>
    </submittedName>
</protein>
<organism evidence="2 3">
    <name type="scientific">Cystobacter fuscus (strain ATCC 25194 / DSM 2262 / NBRC 100088 / M29)</name>
    <dbReference type="NCBI Taxonomy" id="1242864"/>
    <lineage>
        <taxon>Bacteria</taxon>
        <taxon>Pseudomonadati</taxon>
        <taxon>Myxococcota</taxon>
        <taxon>Myxococcia</taxon>
        <taxon>Myxococcales</taxon>
        <taxon>Cystobacterineae</taxon>
        <taxon>Archangiaceae</taxon>
        <taxon>Cystobacter</taxon>
    </lineage>
</organism>
<feature type="region of interest" description="Disordered" evidence="1">
    <location>
        <begin position="1"/>
        <end position="43"/>
    </location>
</feature>
<gene>
    <name evidence="2" type="ORF">D187_008099</name>
</gene>
<dbReference type="AlphaFoldDB" id="S9P3B6"/>
<comment type="caution">
    <text evidence="2">The sequence shown here is derived from an EMBL/GenBank/DDBJ whole genome shotgun (WGS) entry which is preliminary data.</text>
</comment>
<evidence type="ECO:0000313" key="2">
    <source>
        <dbReference type="EMBL" id="EPX56757.1"/>
    </source>
</evidence>
<name>S9P3B6_CYSF2</name>